<dbReference type="AlphaFoldDB" id="A0A1S9RHA5"/>
<dbReference type="Pfam" id="PF08659">
    <property type="entry name" value="KR"/>
    <property type="match status" value="1"/>
</dbReference>
<accession>A0A1S9RHA5</accession>
<protein>
    <recommendedName>
        <fullName evidence="1">Ketoreductase (KR) domain-containing protein</fullName>
    </recommendedName>
</protein>
<proteinExistence type="predicted"/>
<dbReference type="Proteomes" id="UP000190744">
    <property type="component" value="Unassembled WGS sequence"/>
</dbReference>
<comment type="caution">
    <text evidence="2">The sequence shown here is derived from an EMBL/GenBank/DDBJ whole genome shotgun (WGS) entry which is preliminary data.</text>
</comment>
<sequence length="359" mass="39058">MLATVLPVSSTQPPSSHDTVLVMSNKMGPALDSTWLVNLQHAISEDVSIAGSLPSVYGIDSLAPASVAGKGPESRPYVATSRIIMIWFVRRTFAWKVASYPFAALYKQPWFRKLPFLSKCLSPIGKQPSSLRSTVQGTCMKHSTNFFVIQSFVVGVTGNASHANYAAAGSYQDALAGRRVARGLDAVAIDLGVSREFLWLRKRPASCPPSAYWSYPHQRKAQVVIGFHTGPRFHWNLDDDFPLERETRFVVLQPVEGGQKKARIEDGSGSLASRLATVSSAVEAVDLVGVAIAKKLSEIFMLPVDDIALTNKACPLWIDSLVSVELRNMLPRCQFLASCREPVFGGLAADIAAKSSHVQ</sequence>
<evidence type="ECO:0000313" key="3">
    <source>
        <dbReference type="Proteomes" id="UP000190744"/>
    </source>
</evidence>
<reference evidence="3" key="1">
    <citation type="submission" date="2015-09" db="EMBL/GenBank/DDBJ databases">
        <authorList>
            <person name="Fill T.P."/>
            <person name="Baretta J.F."/>
            <person name="de Almeida L.G."/>
            <person name="Rocha M."/>
            <person name="de Souza D.H."/>
            <person name="Malavazi I."/>
            <person name="Cerdeira L.T."/>
            <person name="Hong H."/>
            <person name="Samborskyy M."/>
            <person name="de Vasconcelos A.T."/>
            <person name="Leadlay P."/>
            <person name="Rodrigues-Filho E."/>
        </authorList>
    </citation>
    <scope>NUCLEOTIDE SEQUENCE [LARGE SCALE GENOMIC DNA]</scope>
    <source>
        <strain evidence="3">LaBioMMi 136</strain>
    </source>
</reference>
<evidence type="ECO:0000259" key="1">
    <source>
        <dbReference type="Pfam" id="PF08659"/>
    </source>
</evidence>
<gene>
    <name evidence="2" type="ORF">PEBR_29250</name>
</gene>
<evidence type="ECO:0000313" key="2">
    <source>
        <dbReference type="EMBL" id="OOQ84746.1"/>
    </source>
</evidence>
<dbReference type="EMBL" id="LJBN01000176">
    <property type="protein sequence ID" value="OOQ84746.1"/>
    <property type="molecule type" value="Genomic_DNA"/>
</dbReference>
<dbReference type="Gene3D" id="3.40.50.720">
    <property type="entry name" value="NAD(P)-binding Rossmann-like Domain"/>
    <property type="match status" value="1"/>
</dbReference>
<dbReference type="InterPro" id="IPR013968">
    <property type="entry name" value="PKS_KR"/>
</dbReference>
<name>A0A1S9RHA5_PENBI</name>
<organism evidence="2 3">
    <name type="scientific">Penicillium brasilianum</name>
    <dbReference type="NCBI Taxonomy" id="104259"/>
    <lineage>
        <taxon>Eukaryota</taxon>
        <taxon>Fungi</taxon>
        <taxon>Dikarya</taxon>
        <taxon>Ascomycota</taxon>
        <taxon>Pezizomycotina</taxon>
        <taxon>Eurotiomycetes</taxon>
        <taxon>Eurotiomycetidae</taxon>
        <taxon>Eurotiales</taxon>
        <taxon>Aspergillaceae</taxon>
        <taxon>Penicillium</taxon>
    </lineage>
</organism>
<feature type="domain" description="Ketoreductase (KR)" evidence="1">
    <location>
        <begin position="139"/>
        <end position="194"/>
    </location>
</feature>